<dbReference type="CDD" id="cd16262">
    <property type="entry name" value="EFG_III"/>
    <property type="match status" value="1"/>
</dbReference>
<dbReference type="SUPFAM" id="SSF52540">
    <property type="entry name" value="P-loop containing nucleoside triphosphate hydrolases"/>
    <property type="match status" value="1"/>
</dbReference>
<dbReference type="GO" id="GO:0005525">
    <property type="term" value="F:GTP binding"/>
    <property type="evidence" value="ECO:0007669"/>
    <property type="project" value="UniProtKB-KW"/>
</dbReference>
<protein>
    <submittedName>
        <fullName evidence="4">Elongation factor G</fullName>
    </submittedName>
</protein>
<evidence type="ECO:0000313" key="4">
    <source>
        <dbReference type="EMBL" id="NCJ05316.1"/>
    </source>
</evidence>
<sequence>MSQFRNIAIVGPYSSGKTTLLESLLYVTGATTRKGAVKDRNTVGDATAEARDRQMSTEVTAARTEYGGLSFTFLDCPGSVELIQETLNALVGVDAAVVVCEPEPQKVLTLAPMFQILDEWEIPHLVFMNKMDRASSDFNDVLSALQQVSSRPLVMQQYPIRQQEQLTGFIDLISERAYQYHPGAPADPIPLPESLQEQEQTAREAMLEILAEFDDHLLEELLEDIDPPQDEVLQDFKQDLGADLIVPVFLGVADQGFGIRPLLDALVQEAPDASHTAELRGLDSENETPVAQVLKTYLLPQGGRLSLVRVWQGVVTDGISLNQVRVGGIYQLLGQQQEALAEARAGQIVALGRLEGIQTGDTLAVINGQQVPTLPRPLQVEPVYAQAITARDRKDEVKLSGAIAKLLDEDPGLRWEHRDSTHEMILWGQGDIHLQLACDRLERKYHLPIKTHTPHIPYRETIRKSTTSHGRYKHQTGGHGQFGDVYLDIQPQSRGQGFQFKETIVGGVVPKQYIPGVETGVREFLDQGMWGFPVVDIAVTLTNGSYHNVDSSEQAFKQAARIAMQSGLPNCDPILLEPIARVTLSAPAEFTANMLRLINNRRGQVLGYEPKAQWPGWDQVSAYLPMAEMQDLIIELRSLTQGVGFFHWEEAHLSEVPDKVAERVLAQTQLEQTA</sequence>
<dbReference type="Gene3D" id="2.40.30.10">
    <property type="entry name" value="Translation factors"/>
    <property type="match status" value="1"/>
</dbReference>
<dbReference type="AlphaFoldDB" id="A0A8K2ANB9"/>
<feature type="domain" description="Tr-type G" evidence="3">
    <location>
        <begin position="2"/>
        <end position="274"/>
    </location>
</feature>
<evidence type="ECO:0000256" key="2">
    <source>
        <dbReference type="ARBA" id="ARBA00023134"/>
    </source>
</evidence>
<dbReference type="PANTHER" id="PTHR43261:SF7">
    <property type="entry name" value="ELONGATION FACTOR G-LIKE PROTEIN"/>
    <property type="match status" value="1"/>
</dbReference>
<dbReference type="Pfam" id="PF00679">
    <property type="entry name" value="EFG_C"/>
    <property type="match status" value="1"/>
</dbReference>
<dbReference type="InterPro" id="IPR035647">
    <property type="entry name" value="EFG_III/V"/>
</dbReference>
<dbReference type="PANTHER" id="PTHR43261">
    <property type="entry name" value="TRANSLATION ELONGATION FACTOR G-RELATED"/>
    <property type="match status" value="1"/>
</dbReference>
<evidence type="ECO:0000313" key="5">
    <source>
        <dbReference type="Proteomes" id="UP000607397"/>
    </source>
</evidence>
<dbReference type="Gene3D" id="3.30.70.240">
    <property type="match status" value="1"/>
</dbReference>
<dbReference type="InterPro" id="IPR009022">
    <property type="entry name" value="EFG_III"/>
</dbReference>
<dbReference type="InterPro" id="IPR035649">
    <property type="entry name" value="EFG_V"/>
</dbReference>
<dbReference type="GO" id="GO:0003924">
    <property type="term" value="F:GTPase activity"/>
    <property type="evidence" value="ECO:0007669"/>
    <property type="project" value="InterPro"/>
</dbReference>
<dbReference type="InterPro" id="IPR009000">
    <property type="entry name" value="Transl_B-barrel_sf"/>
</dbReference>
<dbReference type="CDD" id="cd04170">
    <property type="entry name" value="EF-G_bact"/>
    <property type="match status" value="1"/>
</dbReference>
<dbReference type="InterPro" id="IPR027417">
    <property type="entry name" value="P-loop_NTPase"/>
</dbReference>
<keyword evidence="2" id="KW-0342">GTP-binding</keyword>
<evidence type="ECO:0000259" key="3">
    <source>
        <dbReference type="PROSITE" id="PS51722"/>
    </source>
</evidence>
<keyword evidence="4" id="KW-0648">Protein biosynthesis</keyword>
<dbReference type="SUPFAM" id="SSF54980">
    <property type="entry name" value="EF-G C-terminal domain-like"/>
    <property type="match status" value="2"/>
</dbReference>
<dbReference type="Gene3D" id="3.40.50.300">
    <property type="entry name" value="P-loop containing nucleotide triphosphate hydrolases"/>
    <property type="match status" value="1"/>
</dbReference>
<dbReference type="SUPFAM" id="SSF50447">
    <property type="entry name" value="Translation proteins"/>
    <property type="match status" value="1"/>
</dbReference>
<dbReference type="InterPro" id="IPR041095">
    <property type="entry name" value="EFG_II"/>
</dbReference>
<dbReference type="InterPro" id="IPR053905">
    <property type="entry name" value="EF-G-like_DII"/>
</dbReference>
<proteinExistence type="predicted"/>
<dbReference type="PROSITE" id="PS51722">
    <property type="entry name" value="G_TR_2"/>
    <property type="match status" value="1"/>
</dbReference>
<dbReference type="NCBIfam" id="NF009891">
    <property type="entry name" value="PRK13351.1-1"/>
    <property type="match status" value="1"/>
</dbReference>
<dbReference type="InterPro" id="IPR014721">
    <property type="entry name" value="Ribsml_uS5_D2-typ_fold_subgr"/>
</dbReference>
<dbReference type="InterPro" id="IPR000795">
    <property type="entry name" value="T_Tr_GTP-bd_dom"/>
</dbReference>
<evidence type="ECO:0000256" key="1">
    <source>
        <dbReference type="ARBA" id="ARBA00022741"/>
    </source>
</evidence>
<dbReference type="PRINTS" id="PR00315">
    <property type="entry name" value="ELONGATNFCT"/>
</dbReference>
<organism evidence="4 5">
    <name type="scientific">Petrachloros mirabilis ULC683</name>
    <dbReference type="NCBI Taxonomy" id="2781853"/>
    <lineage>
        <taxon>Bacteria</taxon>
        <taxon>Bacillati</taxon>
        <taxon>Cyanobacteriota</taxon>
        <taxon>Cyanophyceae</taxon>
        <taxon>Synechococcales</taxon>
        <taxon>Petrachlorosaceae</taxon>
        <taxon>Petrachloros</taxon>
        <taxon>Petrachloros mirabilis</taxon>
    </lineage>
</organism>
<dbReference type="EMBL" id="WVIC01000003">
    <property type="protein sequence ID" value="NCJ05316.1"/>
    <property type="molecule type" value="Genomic_DNA"/>
</dbReference>
<gene>
    <name evidence="4" type="ORF">GS597_02055</name>
</gene>
<dbReference type="InterPro" id="IPR000640">
    <property type="entry name" value="EFG_V-like"/>
</dbReference>
<dbReference type="CDD" id="cd03713">
    <property type="entry name" value="EFG_mtEFG_C"/>
    <property type="match status" value="1"/>
</dbReference>
<dbReference type="SUPFAM" id="SSF54211">
    <property type="entry name" value="Ribosomal protein S5 domain 2-like"/>
    <property type="match status" value="1"/>
</dbReference>
<dbReference type="Proteomes" id="UP000607397">
    <property type="component" value="Unassembled WGS sequence"/>
</dbReference>
<dbReference type="InterPro" id="IPR020568">
    <property type="entry name" value="Ribosomal_Su5_D2-typ_SF"/>
</dbReference>
<dbReference type="InterPro" id="IPR005517">
    <property type="entry name" value="Transl_elong_EFG/EF2_IV"/>
</dbReference>
<dbReference type="SMART" id="SM00889">
    <property type="entry name" value="EFG_IV"/>
    <property type="match status" value="1"/>
</dbReference>
<name>A0A8K2ANB9_9CYAN</name>
<dbReference type="NCBIfam" id="NF009379">
    <property type="entry name" value="PRK12740.1-3"/>
    <property type="match status" value="1"/>
</dbReference>
<dbReference type="Pfam" id="PF14492">
    <property type="entry name" value="EFG_III"/>
    <property type="match status" value="1"/>
</dbReference>
<dbReference type="GO" id="GO:0032790">
    <property type="term" value="P:ribosome disassembly"/>
    <property type="evidence" value="ECO:0007669"/>
    <property type="project" value="TreeGrafter"/>
</dbReference>
<dbReference type="SMART" id="SM00838">
    <property type="entry name" value="EFG_C"/>
    <property type="match status" value="1"/>
</dbReference>
<keyword evidence="1" id="KW-0547">Nucleotide-binding</keyword>
<dbReference type="Gene3D" id="3.30.230.10">
    <property type="match status" value="1"/>
</dbReference>
<accession>A0A8K2ANB9</accession>
<keyword evidence="4" id="KW-0251">Elongation factor</keyword>
<dbReference type="Pfam" id="PF00009">
    <property type="entry name" value="GTP_EFTU"/>
    <property type="match status" value="1"/>
</dbReference>
<dbReference type="NCBIfam" id="NF009381">
    <property type="entry name" value="PRK12740.1-5"/>
    <property type="match status" value="1"/>
</dbReference>
<dbReference type="Gene3D" id="3.30.70.870">
    <property type="entry name" value="Elongation Factor G (Translational Gtpase), domain 3"/>
    <property type="match status" value="1"/>
</dbReference>
<dbReference type="CDD" id="cd01434">
    <property type="entry name" value="EFG_mtEFG1_IV"/>
    <property type="match status" value="1"/>
</dbReference>
<reference evidence="4" key="1">
    <citation type="submission" date="2019-12" db="EMBL/GenBank/DDBJ databases">
        <title>High-Quality draft genome sequences of three cyanobacteria isolated from the limestone walls of the Old Cathedral of Coimbra.</title>
        <authorList>
            <person name="Tiago I."/>
            <person name="Soares F."/>
            <person name="Portugal A."/>
        </authorList>
    </citation>
    <scope>NUCLEOTIDE SEQUENCE [LARGE SCALE GENOMIC DNA]</scope>
    <source>
        <strain evidence="4">C</strain>
    </source>
</reference>
<dbReference type="GO" id="GO:0003746">
    <property type="term" value="F:translation elongation factor activity"/>
    <property type="evidence" value="ECO:0007669"/>
    <property type="project" value="UniProtKB-KW"/>
</dbReference>
<dbReference type="Pfam" id="PF22042">
    <property type="entry name" value="EF-G_D2"/>
    <property type="match status" value="1"/>
</dbReference>
<dbReference type="InterPro" id="IPR047872">
    <property type="entry name" value="EFG_IV"/>
</dbReference>
<keyword evidence="5" id="KW-1185">Reference proteome</keyword>
<dbReference type="Pfam" id="PF03764">
    <property type="entry name" value="EFG_IV"/>
    <property type="match status" value="1"/>
</dbReference>
<comment type="caution">
    <text evidence="4">The sequence shown here is derived from an EMBL/GenBank/DDBJ whole genome shotgun (WGS) entry which is preliminary data.</text>
</comment>